<dbReference type="EMBL" id="FNEZ01000002">
    <property type="protein sequence ID" value="SDJ82876.1"/>
    <property type="molecule type" value="Genomic_DNA"/>
</dbReference>
<gene>
    <name evidence="3" type="ORF">SAMN04487935_1983</name>
</gene>
<dbReference type="Gene3D" id="3.40.50.2300">
    <property type="match status" value="1"/>
</dbReference>
<reference evidence="3 4" key="1">
    <citation type="submission" date="2016-10" db="EMBL/GenBank/DDBJ databases">
        <authorList>
            <person name="de Groot N.N."/>
        </authorList>
    </citation>
    <scope>NUCLEOTIDE SEQUENCE [LARGE SCALE GENOMIC DNA]</scope>
    <source>
        <strain evidence="3 4">CGMCC 1.10076</strain>
    </source>
</reference>
<feature type="domain" description="Response regulatory" evidence="2">
    <location>
        <begin position="9"/>
        <end position="129"/>
    </location>
</feature>
<protein>
    <recommendedName>
        <fullName evidence="2">Response regulatory domain-containing protein</fullName>
    </recommendedName>
</protein>
<dbReference type="STRING" id="1128970.SAMN04487935_1983"/>
<dbReference type="OrthoDB" id="7631574at2"/>
<dbReference type="InterPro" id="IPR011006">
    <property type="entry name" value="CheY-like_superfamily"/>
</dbReference>
<dbReference type="Proteomes" id="UP000199580">
    <property type="component" value="Unassembled WGS sequence"/>
</dbReference>
<dbReference type="GO" id="GO:0000160">
    <property type="term" value="P:phosphorelay signal transduction system"/>
    <property type="evidence" value="ECO:0007669"/>
    <property type="project" value="InterPro"/>
</dbReference>
<sequence>MIPTALKLKAILIEDHRVNDDTFQKALENIGKRNSVKVFKDVLQCLKHLKEDTTSDHQVLFMDFSEAGNKCLDAIKLLRNHKKYSDLSIAVYDADATMTNEETFVAGGNIYIQKANNISELGKVLQKVVKADYQYTSGKLNRQTYFLSV</sequence>
<dbReference type="PROSITE" id="PS50110">
    <property type="entry name" value="RESPONSE_REGULATORY"/>
    <property type="match status" value="1"/>
</dbReference>
<keyword evidence="4" id="KW-1185">Reference proteome</keyword>
<evidence type="ECO:0000313" key="3">
    <source>
        <dbReference type="EMBL" id="SDJ82876.1"/>
    </source>
</evidence>
<dbReference type="SUPFAM" id="SSF52172">
    <property type="entry name" value="CheY-like"/>
    <property type="match status" value="1"/>
</dbReference>
<evidence type="ECO:0000256" key="1">
    <source>
        <dbReference type="PROSITE-ProRule" id="PRU00169"/>
    </source>
</evidence>
<feature type="modified residue" description="4-aspartylphosphate" evidence="1">
    <location>
        <position position="63"/>
    </location>
</feature>
<keyword evidence="1" id="KW-0597">Phosphoprotein</keyword>
<dbReference type="RefSeq" id="WP_091394470.1">
    <property type="nucleotide sequence ID" value="NZ_BKAI01000004.1"/>
</dbReference>
<organism evidence="3 4">
    <name type="scientific">Flavobacterium noncentrifugens</name>
    <dbReference type="NCBI Taxonomy" id="1128970"/>
    <lineage>
        <taxon>Bacteria</taxon>
        <taxon>Pseudomonadati</taxon>
        <taxon>Bacteroidota</taxon>
        <taxon>Flavobacteriia</taxon>
        <taxon>Flavobacteriales</taxon>
        <taxon>Flavobacteriaceae</taxon>
        <taxon>Flavobacterium</taxon>
    </lineage>
</organism>
<proteinExistence type="predicted"/>
<dbReference type="InterPro" id="IPR001789">
    <property type="entry name" value="Sig_transdc_resp-reg_receiver"/>
</dbReference>
<evidence type="ECO:0000259" key="2">
    <source>
        <dbReference type="PROSITE" id="PS50110"/>
    </source>
</evidence>
<accession>A0A1G8WXT1</accession>
<name>A0A1G8WXT1_9FLAO</name>
<dbReference type="AlphaFoldDB" id="A0A1G8WXT1"/>
<evidence type="ECO:0000313" key="4">
    <source>
        <dbReference type="Proteomes" id="UP000199580"/>
    </source>
</evidence>